<reference evidence="2 3" key="1">
    <citation type="journal article" date="2010" name="Stand. Genomic Sci.">
        <title>Complete genome sequence of Desulfarculus baarsii type strain (2st14).</title>
        <authorList>
            <person name="Sun H."/>
            <person name="Spring S."/>
            <person name="Lapidus A."/>
            <person name="Davenport K."/>
            <person name="Del Rio T.G."/>
            <person name="Tice H."/>
            <person name="Nolan M."/>
            <person name="Copeland A."/>
            <person name="Cheng J.F."/>
            <person name="Lucas S."/>
            <person name="Tapia R."/>
            <person name="Goodwin L."/>
            <person name="Pitluck S."/>
            <person name="Ivanova N."/>
            <person name="Pagani I."/>
            <person name="Mavromatis K."/>
            <person name="Ovchinnikova G."/>
            <person name="Pati A."/>
            <person name="Chen A."/>
            <person name="Palaniappan K."/>
            <person name="Hauser L."/>
            <person name="Chang Y.J."/>
            <person name="Jeffries C.D."/>
            <person name="Detter J.C."/>
            <person name="Han C."/>
            <person name="Rohde M."/>
            <person name="Brambilla E."/>
            <person name="Goker M."/>
            <person name="Woyke T."/>
            <person name="Bristow J."/>
            <person name="Eisen J.A."/>
            <person name="Markowitz V."/>
            <person name="Hugenholtz P."/>
            <person name="Kyrpides N.C."/>
            <person name="Klenk H.P."/>
            <person name="Land M."/>
        </authorList>
    </citation>
    <scope>NUCLEOTIDE SEQUENCE [LARGE SCALE GENOMIC DNA]</scope>
    <source>
        <strain evidence="3">ATCC 33931 / DSM 2075 / LMG 7858 / VKM B-1802 / 2st14</strain>
    </source>
</reference>
<feature type="compositionally biased region" description="Low complexity" evidence="1">
    <location>
        <begin position="41"/>
        <end position="50"/>
    </location>
</feature>
<dbReference type="Proteomes" id="UP000009047">
    <property type="component" value="Chromosome"/>
</dbReference>
<sequence>MSRRLLNASLLLAAIALAVAVAWSLLAPPRPPTPIAPAAPPLAADPGQAADVETLEPPERDIFEHGPSAGAVAAETGGRLSVLGVVLGPRASFVLVRDGEDGAVRRVHVGEKVDGKVVEGFDDQFLRLRAADGSRALIPVAP</sequence>
<evidence type="ECO:0000256" key="1">
    <source>
        <dbReference type="SAM" id="MobiDB-lite"/>
    </source>
</evidence>
<dbReference type="EMBL" id="CP002085">
    <property type="protein sequence ID" value="ADK84713.1"/>
    <property type="molecule type" value="Genomic_DNA"/>
</dbReference>
<feature type="region of interest" description="Disordered" evidence="1">
    <location>
        <begin position="35"/>
        <end position="54"/>
    </location>
</feature>
<evidence type="ECO:0000313" key="3">
    <source>
        <dbReference type="Proteomes" id="UP000009047"/>
    </source>
</evidence>
<proteinExistence type="predicted"/>
<dbReference type="AlphaFoldDB" id="E1QGM0"/>
<dbReference type="RefSeq" id="WP_013258166.1">
    <property type="nucleotide sequence ID" value="NC_014365.1"/>
</dbReference>
<accession>E1QGM0</accession>
<gene>
    <name evidence="2" type="ordered locus">Deba_1345</name>
</gene>
<keyword evidence="3" id="KW-1185">Reference proteome</keyword>
<name>E1QGM0_DESB2</name>
<dbReference type="KEGG" id="dbr:Deba_1345"/>
<evidence type="ECO:0000313" key="2">
    <source>
        <dbReference type="EMBL" id="ADK84713.1"/>
    </source>
</evidence>
<organism evidence="2 3">
    <name type="scientific">Desulfarculus baarsii (strain ATCC 33931 / DSM 2075 / LMG 7858 / VKM B-1802 / 2st14)</name>
    <dbReference type="NCBI Taxonomy" id="644282"/>
    <lineage>
        <taxon>Bacteria</taxon>
        <taxon>Pseudomonadati</taxon>
        <taxon>Thermodesulfobacteriota</taxon>
        <taxon>Desulfarculia</taxon>
        <taxon>Desulfarculales</taxon>
        <taxon>Desulfarculaceae</taxon>
        <taxon>Desulfarculus</taxon>
    </lineage>
</organism>
<dbReference type="STRING" id="644282.Deba_1345"/>
<dbReference type="HOGENOM" id="CLU_1812646_0_0_7"/>
<protein>
    <submittedName>
        <fullName evidence="2">Uncharacterized protein</fullName>
    </submittedName>
</protein>